<gene>
    <name evidence="6" type="ORF">HELGO_WM12381</name>
</gene>
<sequence>MEKVKLSKIRDLCEKTFNINWKNNKEEIFEYIDLSAVSREKLLIFESSKVDINNAPSRAKQIIRTNDILFATTRPTLKRIAIVPKEYDKQICSTGFAVLRIKNNLAVFKYIFYLLQTVKFIQRMEDVQRGASYPAVSNKDIMDFKIPLPSLDKQKTIAQTLDKAKELIELRKTSIKKLDELSKSVFIDMFGDPVENPMGWTDSRLGELIHSAKDGPHESPKYSDEGIPFLSARHVRPNKMIWNDLKYIDRETAERYWKKCKPEIGDILYSKGGTTGFAVSVNTDKDFAIWVHIALLKPIHENVNYIWLERMLNTSYCYSQSQHLTKGIANKDLGLKRMVNIKMYLPPIDLQNKFAKTIQKIEIQKALYEKELVKLEENFEALLAKSFG</sequence>
<dbReference type="PANTHER" id="PTHR30408">
    <property type="entry name" value="TYPE-1 RESTRICTION ENZYME ECOKI SPECIFICITY PROTEIN"/>
    <property type="match status" value="1"/>
</dbReference>
<dbReference type="InterPro" id="IPR000055">
    <property type="entry name" value="Restrct_endonuc_typeI_TRD"/>
</dbReference>
<name>A0A6S6SBR0_9BACT</name>
<keyword evidence="6" id="KW-0378">Hydrolase</keyword>
<evidence type="ECO:0000256" key="4">
    <source>
        <dbReference type="SAM" id="Coils"/>
    </source>
</evidence>
<keyword evidence="4" id="KW-0175">Coiled coil</keyword>
<evidence type="ECO:0000313" key="6">
    <source>
        <dbReference type="EMBL" id="CAA6800705.1"/>
    </source>
</evidence>
<evidence type="ECO:0000256" key="2">
    <source>
        <dbReference type="ARBA" id="ARBA00022747"/>
    </source>
</evidence>
<keyword evidence="2" id="KW-0680">Restriction system</keyword>
<dbReference type="GO" id="GO:0009035">
    <property type="term" value="F:type I site-specific deoxyribonuclease activity"/>
    <property type="evidence" value="ECO:0007669"/>
    <property type="project" value="UniProtKB-EC"/>
</dbReference>
<reference evidence="6" key="1">
    <citation type="submission" date="2020-01" db="EMBL/GenBank/DDBJ databases">
        <authorList>
            <person name="Meier V. D."/>
            <person name="Meier V D."/>
        </authorList>
    </citation>
    <scope>NUCLEOTIDE SEQUENCE</scope>
    <source>
        <strain evidence="6">HLG_WM_MAG_06</strain>
    </source>
</reference>
<evidence type="ECO:0000256" key="1">
    <source>
        <dbReference type="ARBA" id="ARBA00010923"/>
    </source>
</evidence>
<keyword evidence="3" id="KW-0238">DNA-binding</keyword>
<dbReference type="EMBL" id="CACVAP010000031">
    <property type="protein sequence ID" value="CAA6800705.1"/>
    <property type="molecule type" value="Genomic_DNA"/>
</dbReference>
<dbReference type="InterPro" id="IPR052021">
    <property type="entry name" value="Type-I_RS_S_subunit"/>
</dbReference>
<organism evidence="6">
    <name type="scientific">uncultured Sulfurovum sp</name>
    <dbReference type="NCBI Taxonomy" id="269237"/>
    <lineage>
        <taxon>Bacteria</taxon>
        <taxon>Pseudomonadati</taxon>
        <taxon>Campylobacterota</taxon>
        <taxon>Epsilonproteobacteria</taxon>
        <taxon>Campylobacterales</taxon>
        <taxon>Sulfurovaceae</taxon>
        <taxon>Sulfurovum</taxon>
        <taxon>environmental samples</taxon>
    </lineage>
</organism>
<feature type="domain" description="Type I restriction modification DNA specificity" evidence="5">
    <location>
        <begin position="1"/>
        <end position="178"/>
    </location>
</feature>
<feature type="domain" description="Type I restriction modification DNA specificity" evidence="5">
    <location>
        <begin position="198"/>
        <end position="376"/>
    </location>
</feature>
<protein>
    <submittedName>
        <fullName evidence="6">Type I restriction-modification system, specificity subunit S (EC)</fullName>
        <ecNumber evidence="6">3.1.21.3</ecNumber>
    </submittedName>
</protein>
<proteinExistence type="inferred from homology"/>
<dbReference type="InterPro" id="IPR044946">
    <property type="entry name" value="Restrct_endonuc_typeI_TRD_sf"/>
</dbReference>
<dbReference type="SUPFAM" id="SSF116734">
    <property type="entry name" value="DNA methylase specificity domain"/>
    <property type="match status" value="2"/>
</dbReference>
<comment type="similarity">
    <text evidence="1">Belongs to the type-I restriction system S methylase family.</text>
</comment>
<dbReference type="PANTHER" id="PTHR30408:SF12">
    <property type="entry name" value="TYPE I RESTRICTION ENZYME MJAVIII SPECIFICITY SUBUNIT"/>
    <property type="match status" value="1"/>
</dbReference>
<dbReference type="GO" id="GO:0009307">
    <property type="term" value="P:DNA restriction-modification system"/>
    <property type="evidence" value="ECO:0007669"/>
    <property type="project" value="UniProtKB-KW"/>
</dbReference>
<dbReference type="Pfam" id="PF01420">
    <property type="entry name" value="Methylase_S"/>
    <property type="match status" value="2"/>
</dbReference>
<feature type="coiled-coil region" evidence="4">
    <location>
        <begin position="358"/>
        <end position="385"/>
    </location>
</feature>
<evidence type="ECO:0000259" key="5">
    <source>
        <dbReference type="Pfam" id="PF01420"/>
    </source>
</evidence>
<dbReference type="AlphaFoldDB" id="A0A6S6SBR0"/>
<dbReference type="EC" id="3.1.21.3" evidence="6"/>
<dbReference type="Gene3D" id="3.90.220.20">
    <property type="entry name" value="DNA methylase specificity domains"/>
    <property type="match status" value="2"/>
</dbReference>
<dbReference type="GO" id="GO:0003677">
    <property type="term" value="F:DNA binding"/>
    <property type="evidence" value="ECO:0007669"/>
    <property type="project" value="UniProtKB-KW"/>
</dbReference>
<accession>A0A6S6SBR0</accession>
<evidence type="ECO:0000256" key="3">
    <source>
        <dbReference type="ARBA" id="ARBA00023125"/>
    </source>
</evidence>